<feature type="compositionally biased region" description="Polar residues" evidence="1">
    <location>
        <begin position="763"/>
        <end position="772"/>
    </location>
</feature>
<feature type="region of interest" description="Disordered" evidence="1">
    <location>
        <begin position="190"/>
        <end position="249"/>
    </location>
</feature>
<feature type="chain" id="PRO_5012563952" evidence="2">
    <location>
        <begin position="22"/>
        <end position="861"/>
    </location>
</feature>
<feature type="region of interest" description="Disordered" evidence="1">
    <location>
        <begin position="76"/>
        <end position="118"/>
    </location>
</feature>
<dbReference type="AlphaFoldDB" id="A0A2B4SVK6"/>
<sequence>MNVAFLLFSVLLALIFNVCDGAVKGARANGVEHKTKLHRKIFHHPHHHHHHHYHHHHHPHRRRHHLGHHRHLLHYHHHHPHHHHDNRPRYHHRHHRHHHHHHNPLHHHLHHHNHFHKHPLHHYHYKNPFHSRRVLDKHHQRHRRSDILHVSGVLPNKLKLHVQVKGMQATKRQSLPNLLANLGQHLMNLGSSLSPRKSQMEIPSPLNETRNDKVGKEISETPVTEGDQNFVKDSSSTPAAALEDSQTNNMSVTNVEDLLHNALDAGSSDHSWERGFSGNGEANALDATSTKDLNSDEAKKGDRRNETYSEPEIYGPVENQEHDISNDTVEDSAEEQIHEIEDKRNKYQLKDRQATTKGEDKPLVQGANPKNAASKKDILTDDENTLSLRQKEKTLENGTENASLRLAGGSLPKEPKNLESNSTLDENERPVVDVAPESSVTLIHSNQSAIPSESDSQQIKEEKEENIETSGSGEDSLDDARNNKDAIENDDRVFEEGSESGEEPTKDNIFDVSERKTSVKDTAKQSDFRESKEGFKEPSDQPAVVSVAGNQTMGNQSEEAFYPDFTESIQPKNESPVLEDSKSSGQPFIGNDAEKATFSVDSAIKDATIHDSNPRESLDESKASQSTFNETGRVISDTKLEKSFHTNSDQPITNLDFNEAQPNEQGQPTLSGIDNESRTASITQGSPEETGQTQAMNSQNDQNGVSVGPKTPVAVDGPAEPPLSNIAYPTVVNVDQSQVNDYHEDASQDVSSEDNSDEIPVYTLSSPVSNDSLAEDETTLSSMPASSVNAASADFIDSGANMSPGYSESSQLSEEYDTFPATTAPSEFVNSTLSEEGGFQRDMLDDPVQESLETVADSKPS</sequence>
<evidence type="ECO:0000313" key="3">
    <source>
        <dbReference type="EMBL" id="PFX33219.1"/>
    </source>
</evidence>
<evidence type="ECO:0000256" key="1">
    <source>
        <dbReference type="SAM" id="MobiDB-lite"/>
    </source>
</evidence>
<feature type="region of interest" description="Disordered" evidence="1">
    <location>
        <begin position="563"/>
        <end position="787"/>
    </location>
</feature>
<feature type="compositionally biased region" description="Polar residues" evidence="1">
    <location>
        <begin position="438"/>
        <end position="456"/>
    </location>
</feature>
<feature type="compositionally biased region" description="Basic and acidic residues" evidence="1">
    <location>
        <begin position="603"/>
        <end position="622"/>
    </location>
</feature>
<feature type="compositionally biased region" description="Basic and acidic residues" evidence="1">
    <location>
        <begin position="335"/>
        <end position="362"/>
    </location>
</feature>
<proteinExistence type="predicted"/>
<reference evidence="4" key="1">
    <citation type="journal article" date="2017" name="bioRxiv">
        <title>Comparative analysis of the genomes of Stylophora pistillata and Acropora digitifera provides evidence for extensive differences between species of corals.</title>
        <authorList>
            <person name="Voolstra C.R."/>
            <person name="Li Y."/>
            <person name="Liew Y.J."/>
            <person name="Baumgarten S."/>
            <person name="Zoccola D."/>
            <person name="Flot J.-F."/>
            <person name="Tambutte S."/>
            <person name="Allemand D."/>
            <person name="Aranda M."/>
        </authorList>
    </citation>
    <scope>NUCLEOTIDE SEQUENCE [LARGE SCALE GENOMIC DNA]</scope>
</reference>
<dbReference type="Proteomes" id="UP000225706">
    <property type="component" value="Unassembled WGS sequence"/>
</dbReference>
<feature type="compositionally biased region" description="Basic and acidic residues" evidence="1">
    <location>
        <begin position="209"/>
        <end position="219"/>
    </location>
</feature>
<feature type="compositionally biased region" description="Polar residues" evidence="1">
    <location>
        <begin position="645"/>
        <end position="705"/>
    </location>
</feature>
<dbReference type="OrthoDB" id="5978572at2759"/>
<feature type="compositionally biased region" description="Basic and acidic residues" evidence="1">
    <location>
        <begin position="503"/>
        <end position="539"/>
    </location>
</feature>
<gene>
    <name evidence="3" type="ORF">AWC38_SpisGene1860</name>
</gene>
<organism evidence="3 4">
    <name type="scientific">Stylophora pistillata</name>
    <name type="common">Smooth cauliflower coral</name>
    <dbReference type="NCBI Taxonomy" id="50429"/>
    <lineage>
        <taxon>Eukaryota</taxon>
        <taxon>Metazoa</taxon>
        <taxon>Cnidaria</taxon>
        <taxon>Anthozoa</taxon>
        <taxon>Hexacorallia</taxon>
        <taxon>Scleractinia</taxon>
        <taxon>Astrocoeniina</taxon>
        <taxon>Pocilloporidae</taxon>
        <taxon>Stylophora</taxon>
    </lineage>
</organism>
<name>A0A2B4SVK6_STYPI</name>
<accession>A0A2B4SVK6</accession>
<dbReference type="EMBL" id="LSMT01000014">
    <property type="protein sequence ID" value="PFX33219.1"/>
    <property type="molecule type" value="Genomic_DNA"/>
</dbReference>
<keyword evidence="4" id="KW-1185">Reference proteome</keyword>
<feature type="compositionally biased region" description="Polar residues" evidence="1">
    <location>
        <begin position="231"/>
        <end position="249"/>
    </location>
</feature>
<feature type="compositionally biased region" description="Basic and acidic residues" evidence="1">
    <location>
        <begin position="293"/>
        <end position="307"/>
    </location>
</feature>
<feature type="compositionally biased region" description="Polar residues" evidence="1">
    <location>
        <begin position="820"/>
        <end position="834"/>
    </location>
</feature>
<keyword evidence="2" id="KW-0732">Signal</keyword>
<evidence type="ECO:0000313" key="4">
    <source>
        <dbReference type="Proteomes" id="UP000225706"/>
    </source>
</evidence>
<comment type="caution">
    <text evidence="3">The sequence shown here is derived from an EMBL/GenBank/DDBJ whole genome shotgun (WGS) entry which is preliminary data.</text>
</comment>
<dbReference type="STRING" id="50429.A0A2B4SVK6"/>
<feature type="compositionally biased region" description="Polar residues" evidence="1">
    <location>
        <begin position="802"/>
        <end position="813"/>
    </location>
</feature>
<evidence type="ECO:0000256" key="2">
    <source>
        <dbReference type="SAM" id="SignalP"/>
    </source>
</evidence>
<feature type="signal peptide" evidence="2">
    <location>
        <begin position="1"/>
        <end position="21"/>
    </location>
</feature>
<feature type="compositionally biased region" description="Basic and acidic residues" evidence="1">
    <location>
        <begin position="478"/>
        <end position="495"/>
    </location>
</feature>
<protein>
    <submittedName>
        <fullName evidence="3">Uncharacterized protein</fullName>
    </submittedName>
</protein>
<feature type="region of interest" description="Disordered" evidence="1">
    <location>
        <begin position="802"/>
        <end position="861"/>
    </location>
</feature>
<feature type="region of interest" description="Disordered" evidence="1">
    <location>
        <begin position="266"/>
        <end position="544"/>
    </location>
</feature>